<dbReference type="SUPFAM" id="SSF47473">
    <property type="entry name" value="EF-hand"/>
    <property type="match status" value="1"/>
</dbReference>
<evidence type="ECO:0000256" key="16">
    <source>
        <dbReference type="SAM" id="MobiDB-lite"/>
    </source>
</evidence>
<evidence type="ECO:0000259" key="18">
    <source>
        <dbReference type="PROSITE" id="PS50222"/>
    </source>
</evidence>
<evidence type="ECO:0000256" key="5">
    <source>
        <dbReference type="ARBA" id="ARBA00022553"/>
    </source>
</evidence>
<feature type="compositionally biased region" description="Polar residues" evidence="16">
    <location>
        <begin position="1045"/>
        <end position="1067"/>
    </location>
</feature>
<dbReference type="InterPro" id="IPR000719">
    <property type="entry name" value="Prot_kinase_dom"/>
</dbReference>
<feature type="binding site" evidence="15">
    <location>
        <position position="168"/>
    </location>
    <ligand>
        <name>ATP</name>
        <dbReference type="ChEBI" id="CHEBI:30616"/>
    </ligand>
</feature>
<comment type="catalytic activity">
    <reaction evidence="13">
        <text>L-threonyl-[protein] + ATP = O-phospho-L-threonyl-[protein] + ADP + H(+)</text>
        <dbReference type="Rhea" id="RHEA:46608"/>
        <dbReference type="Rhea" id="RHEA-COMP:11060"/>
        <dbReference type="Rhea" id="RHEA-COMP:11605"/>
        <dbReference type="ChEBI" id="CHEBI:15378"/>
        <dbReference type="ChEBI" id="CHEBI:30013"/>
        <dbReference type="ChEBI" id="CHEBI:30616"/>
        <dbReference type="ChEBI" id="CHEBI:61977"/>
        <dbReference type="ChEBI" id="CHEBI:456216"/>
        <dbReference type="EC" id="2.7.11.1"/>
    </reaction>
</comment>
<evidence type="ECO:0000256" key="15">
    <source>
        <dbReference type="PROSITE-ProRule" id="PRU10141"/>
    </source>
</evidence>
<protein>
    <recommendedName>
        <fullName evidence="3">non-specific serine/threonine protein kinase</fullName>
        <ecNumber evidence="3">2.7.11.1</ecNumber>
    </recommendedName>
</protein>
<dbReference type="InterPro" id="IPR017441">
    <property type="entry name" value="Protein_kinase_ATP_BS"/>
</dbReference>
<evidence type="ECO:0000256" key="6">
    <source>
        <dbReference type="ARBA" id="ARBA00022679"/>
    </source>
</evidence>
<proteinExistence type="inferred from homology"/>
<dbReference type="FunFam" id="1.10.238.10:FF:000085">
    <property type="entry name" value="CDPK-related kinase 1"/>
    <property type="match status" value="1"/>
</dbReference>
<gene>
    <name evidence="19" type="ORF">F3Y22_tig00111837pilonHSYRG00736</name>
</gene>
<evidence type="ECO:0000256" key="10">
    <source>
        <dbReference type="ARBA" id="ARBA00022777"/>
    </source>
</evidence>
<evidence type="ECO:0000256" key="11">
    <source>
        <dbReference type="ARBA" id="ARBA00022840"/>
    </source>
</evidence>
<evidence type="ECO:0000256" key="7">
    <source>
        <dbReference type="ARBA" id="ARBA00022707"/>
    </source>
</evidence>
<dbReference type="Pfam" id="PF00069">
    <property type="entry name" value="Pkinase"/>
    <property type="match status" value="1"/>
</dbReference>
<keyword evidence="5" id="KW-0597">Phosphoprotein</keyword>
<dbReference type="Gene3D" id="3.30.200.20">
    <property type="entry name" value="Phosphorylase Kinase, domain 1"/>
    <property type="match status" value="1"/>
</dbReference>
<dbReference type="Gene3D" id="1.10.238.10">
    <property type="entry name" value="EF-hand"/>
    <property type="match status" value="2"/>
</dbReference>
<keyword evidence="9 15" id="KW-0547">Nucleotide-binding</keyword>
<keyword evidence="8" id="KW-0677">Repeat</keyword>
<evidence type="ECO:0000313" key="20">
    <source>
        <dbReference type="Proteomes" id="UP000436088"/>
    </source>
</evidence>
<evidence type="ECO:0000256" key="8">
    <source>
        <dbReference type="ARBA" id="ARBA00022737"/>
    </source>
</evidence>
<dbReference type="PROSITE" id="PS00107">
    <property type="entry name" value="PROTEIN_KINASE_ATP"/>
    <property type="match status" value="1"/>
</dbReference>
<evidence type="ECO:0000256" key="2">
    <source>
        <dbReference type="ARBA" id="ARBA00005354"/>
    </source>
</evidence>
<dbReference type="PROSITE" id="PS50222">
    <property type="entry name" value="EF_HAND_2"/>
    <property type="match status" value="1"/>
</dbReference>
<evidence type="ECO:0000256" key="9">
    <source>
        <dbReference type="ARBA" id="ARBA00022741"/>
    </source>
</evidence>
<dbReference type="GO" id="GO:0140662">
    <property type="term" value="F:ATP-dependent protein folding chaperone"/>
    <property type="evidence" value="ECO:0007669"/>
    <property type="project" value="InterPro"/>
</dbReference>
<comment type="caution">
    <text evidence="19">The sequence shown here is derived from an EMBL/GenBank/DDBJ whole genome shotgun (WGS) entry which is preliminary data.</text>
</comment>
<dbReference type="FunFam" id="1.10.510.10:FF:001294">
    <property type="entry name" value="CDPK-related kinase 3"/>
    <property type="match status" value="1"/>
</dbReference>
<keyword evidence="11 15" id="KW-0067">ATP-binding</keyword>
<comment type="catalytic activity">
    <reaction evidence="14">
        <text>L-seryl-[protein] + ATP = O-phospho-L-seryl-[protein] + ADP + H(+)</text>
        <dbReference type="Rhea" id="RHEA:17989"/>
        <dbReference type="Rhea" id="RHEA-COMP:9863"/>
        <dbReference type="Rhea" id="RHEA-COMP:11604"/>
        <dbReference type="ChEBI" id="CHEBI:15378"/>
        <dbReference type="ChEBI" id="CHEBI:29999"/>
        <dbReference type="ChEBI" id="CHEBI:30616"/>
        <dbReference type="ChEBI" id="CHEBI:83421"/>
        <dbReference type="ChEBI" id="CHEBI:456216"/>
        <dbReference type="EC" id="2.7.11.1"/>
    </reaction>
</comment>
<dbReference type="GO" id="GO:0016020">
    <property type="term" value="C:membrane"/>
    <property type="evidence" value="ECO:0007669"/>
    <property type="project" value="UniProtKB-SubCell"/>
</dbReference>
<keyword evidence="12" id="KW-0449">Lipoprotein</keyword>
<feature type="region of interest" description="Disordered" evidence="16">
    <location>
        <begin position="610"/>
        <end position="634"/>
    </location>
</feature>
<comment type="similarity">
    <text evidence="2">Belongs to the protein kinase superfamily. CAMK Ser/Thr protein kinase family. CaMK subfamily.</text>
</comment>
<dbReference type="Gene3D" id="1.10.510.10">
    <property type="entry name" value="Transferase(Phosphotransferase) domain 1"/>
    <property type="match status" value="1"/>
</dbReference>
<evidence type="ECO:0000256" key="3">
    <source>
        <dbReference type="ARBA" id="ARBA00012513"/>
    </source>
</evidence>
<dbReference type="InterPro" id="IPR050205">
    <property type="entry name" value="CDPK_Ser/Thr_kinases"/>
</dbReference>
<keyword evidence="7" id="KW-0519">Myristate</keyword>
<dbReference type="SUPFAM" id="SSF56112">
    <property type="entry name" value="Protein kinase-like (PK-like)"/>
    <property type="match status" value="1"/>
</dbReference>
<dbReference type="Gene3D" id="3.30.420.40">
    <property type="match status" value="2"/>
</dbReference>
<dbReference type="InterPro" id="IPR013126">
    <property type="entry name" value="Hsp_70_fam"/>
</dbReference>
<dbReference type="InterPro" id="IPR011009">
    <property type="entry name" value="Kinase-like_dom_sf"/>
</dbReference>
<dbReference type="FunFam" id="1.10.510.10:FF:002731">
    <property type="match status" value="1"/>
</dbReference>
<evidence type="ECO:0000256" key="13">
    <source>
        <dbReference type="ARBA" id="ARBA00047899"/>
    </source>
</evidence>
<comment type="subcellular location">
    <subcellularLocation>
        <location evidence="1">Membrane</location>
        <topology evidence="1">Lipid-anchor</topology>
        <orientation evidence="1">Cytoplasmic side</orientation>
    </subcellularLocation>
</comment>
<dbReference type="PROSITE" id="PS50011">
    <property type="entry name" value="PROTEIN_KINASE_DOM"/>
    <property type="match status" value="1"/>
</dbReference>
<keyword evidence="4" id="KW-0723">Serine/threonine-protein kinase</keyword>
<dbReference type="InterPro" id="IPR011992">
    <property type="entry name" value="EF-hand-dom_pair"/>
</dbReference>
<dbReference type="Pfam" id="PF00012">
    <property type="entry name" value="HSP70"/>
    <property type="match status" value="1"/>
</dbReference>
<keyword evidence="10 19" id="KW-0418">Kinase</keyword>
<feature type="compositionally biased region" description="Basic and acidic residues" evidence="16">
    <location>
        <begin position="614"/>
        <end position="629"/>
    </location>
</feature>
<evidence type="ECO:0000259" key="17">
    <source>
        <dbReference type="PROSITE" id="PS50011"/>
    </source>
</evidence>
<sequence length="1527" mass="173620">MGLCTSKPPPNPSFSPKSDSRNTPIHHRNNDIHRNSNLFHLRPYLIPSPAHYLFSKKSPARSSASSTPKQVFMKPFPPPSPAKHIRALLARRHGSVKPNESVIPEGSEVDADGWEGVTGTRLDKSFGFSKHFESKYELGEELGRGHFGYTCAAKFKKGELKGQHVAVKVIPKAKMTTAIAIEDVRREVKILRALSGHKNLVHFYDAYEDHDNVYIVMELCEGGELLDKILSRGGKYNEDDAKAVMIHILNVVSFCHLQGVVHRDLKPEGFLIVRLSKICPRDCSNFSYFLDQNFLFTSKDENSQLKAIDFGLSDFVKPDERLNDIVGSAYYVAPEVLHRSYSTEADVWSIGVIAYILLCGSRPFWARTESGIFRAVLKADPSFDEAPWPSISSEARDFVKRLLNKDPRKRLTAAQALSHPWIKNYNDMKVPLDILIFKLMKAYLRSSSLRKAAIRALSKTLTVDELFYLKEQFALLEPNKNGTISLENIKVSLMKNGTDAMKESRIHEFLASLNALQYGRMDFDEFCAAALSVHQLEALDRWEQHARCAYELFEKDGNRAIVIDELASELGLSPSVPVHSILHDWIRHTDGKLKWSRDILTLPDIQKVTQRPLRSSEDGQGHLHHDRTQTSRHSLKDSLTYNSVMHGGEEIAELTTLVKQATDGTKPPKWWEEKDNQISKLESRMTPNQGCEEQIFRILTERTEEQEQTSLENKQVNIPNLPKTDGRKPMLVTGINESQFSYKPNEPEILKSKPAHDHDSNDKLFKQVFTGGVDKFIKCEFNVEGPNLYMDRTKNWNRLEFAQQLQNQMKVQEELSNKIVTYYDTSWRNEDVTIIAGLQPLHLIHETTATTLAYGIYKTDLPENDLLNVALVDIGHASLQVYIAAFKKHFATKFKEEYKIDVFQNDRACTRLQATYELEKEERGKYSSKGKSENVYLGRVTRMRSSIHPSNSESGPLGTSNNSFITKKNNVVSYEVEKGKRVDCRSKEMNEKVVSGRFTRSRSSAQPYMSMSGLLGLEHDASEEREQCRSKARGEDVYFGRITRSRNSVQPAKSENSPPSVGKSSTVAKDGKKTRTRRGKPKTELNGSGSGMINGDGDGDGDGDGENPFILNGDGDGDGDEFEKEEIGRFQRKDHLKERGICSVGNYTRIYSREEEYSSCYERSTLLSWYREIIDRTIILINAVNAKTYELQMVEMLALIRKEIEGDVLNVVEVIPKVETQQWVWGKYKKNVGYKFGSIKVGHNTSQNLIFWSALILQLPIHDPCLAIGFLPLHSDGLQVGQLVTLKRTNERPKDIGKSKVSQNNDENLLVRWMNLNSNHDTWEAHTILRPQFPCFDHWGQGSFHKGGIVMHKGEEVRLGARELGKSEKGHPDSNLAKQLTGDKEIPLSKVEQRYLNAFGQRRCNSKTLEKHYRMIRGISMLSKKYCSMRRGIFTLVAEMRGFPVKRRRHPDSNLAKQSTGDKEIPLSKVEQRYLNAFGQGRCNSKTLEKHYRMIRGISMLSKKYCSMRRGIFTLVVEMRGFPVKSI</sequence>
<dbReference type="PANTHER" id="PTHR24349">
    <property type="entry name" value="SERINE/THREONINE-PROTEIN KINASE"/>
    <property type="match status" value="1"/>
</dbReference>
<dbReference type="InterPro" id="IPR002048">
    <property type="entry name" value="EF_hand_dom"/>
</dbReference>
<feature type="domain" description="Protein kinase" evidence="17">
    <location>
        <begin position="136"/>
        <end position="422"/>
    </location>
</feature>
<name>A0A6A2XAS0_HIBSY</name>
<evidence type="ECO:0000256" key="14">
    <source>
        <dbReference type="ARBA" id="ARBA00048679"/>
    </source>
</evidence>
<dbReference type="CDD" id="cd05117">
    <property type="entry name" value="STKc_CAMK"/>
    <property type="match status" value="1"/>
</dbReference>
<dbReference type="GO" id="GO:0005524">
    <property type="term" value="F:ATP binding"/>
    <property type="evidence" value="ECO:0007669"/>
    <property type="project" value="UniProtKB-UniRule"/>
</dbReference>
<dbReference type="FunFam" id="3.30.200.20:FF:000101">
    <property type="entry name" value="CDPK-related kinase 1"/>
    <property type="match status" value="1"/>
</dbReference>
<feature type="compositionally biased region" description="Low complexity" evidence="16">
    <location>
        <begin position="57"/>
        <end position="69"/>
    </location>
</feature>
<feature type="region of interest" description="Disordered" evidence="16">
    <location>
        <begin position="1039"/>
        <end position="1118"/>
    </location>
</feature>
<feature type="domain" description="EF-hand" evidence="18">
    <location>
        <begin position="464"/>
        <end position="499"/>
    </location>
</feature>
<keyword evidence="20" id="KW-1185">Reference proteome</keyword>
<dbReference type="EC" id="2.7.11.1" evidence="3"/>
<feature type="region of interest" description="Disordered" evidence="16">
    <location>
        <begin position="57"/>
        <end position="78"/>
    </location>
</feature>
<evidence type="ECO:0000313" key="19">
    <source>
        <dbReference type="EMBL" id="KAE8672613.1"/>
    </source>
</evidence>
<evidence type="ECO:0000256" key="1">
    <source>
        <dbReference type="ARBA" id="ARBA00004423"/>
    </source>
</evidence>
<keyword evidence="6" id="KW-0808">Transferase</keyword>
<dbReference type="GO" id="GO:0005509">
    <property type="term" value="F:calcium ion binding"/>
    <property type="evidence" value="ECO:0007669"/>
    <property type="project" value="InterPro"/>
</dbReference>
<organism evidence="19 20">
    <name type="scientific">Hibiscus syriacus</name>
    <name type="common">Rose of Sharon</name>
    <dbReference type="NCBI Taxonomy" id="106335"/>
    <lineage>
        <taxon>Eukaryota</taxon>
        <taxon>Viridiplantae</taxon>
        <taxon>Streptophyta</taxon>
        <taxon>Embryophyta</taxon>
        <taxon>Tracheophyta</taxon>
        <taxon>Spermatophyta</taxon>
        <taxon>Magnoliopsida</taxon>
        <taxon>eudicotyledons</taxon>
        <taxon>Gunneridae</taxon>
        <taxon>Pentapetalae</taxon>
        <taxon>rosids</taxon>
        <taxon>malvids</taxon>
        <taxon>Malvales</taxon>
        <taxon>Malvaceae</taxon>
        <taxon>Malvoideae</taxon>
        <taxon>Hibiscus</taxon>
    </lineage>
</organism>
<evidence type="ECO:0000256" key="4">
    <source>
        <dbReference type="ARBA" id="ARBA00022527"/>
    </source>
</evidence>
<dbReference type="GO" id="GO:0004674">
    <property type="term" value="F:protein serine/threonine kinase activity"/>
    <property type="evidence" value="ECO:0007669"/>
    <property type="project" value="UniProtKB-KW"/>
</dbReference>
<dbReference type="Proteomes" id="UP000436088">
    <property type="component" value="Unassembled WGS sequence"/>
</dbReference>
<reference evidence="19" key="1">
    <citation type="submission" date="2019-09" db="EMBL/GenBank/DDBJ databases">
        <title>Draft genome information of white flower Hibiscus syriacus.</title>
        <authorList>
            <person name="Kim Y.-M."/>
        </authorList>
    </citation>
    <scope>NUCLEOTIDE SEQUENCE [LARGE SCALE GENOMIC DNA]</scope>
    <source>
        <strain evidence="19">YM2019G1</strain>
    </source>
</reference>
<dbReference type="EMBL" id="VEPZ02001443">
    <property type="protein sequence ID" value="KAE8672613.1"/>
    <property type="molecule type" value="Genomic_DNA"/>
</dbReference>
<accession>A0A6A2XAS0</accession>
<evidence type="ECO:0000256" key="12">
    <source>
        <dbReference type="ARBA" id="ARBA00023288"/>
    </source>
</evidence>
<feature type="region of interest" description="Disordered" evidence="16">
    <location>
        <begin position="1"/>
        <end position="34"/>
    </location>
</feature>